<evidence type="ECO:0000313" key="1">
    <source>
        <dbReference type="EMBL" id="VEU43390.1"/>
    </source>
</evidence>
<keyword evidence="2" id="KW-1185">Reference proteome</keyword>
<proteinExistence type="predicted"/>
<gene>
    <name evidence="1" type="ORF">PSNMU_V1.4_AUG-EV-PASAV3_0104130</name>
</gene>
<reference evidence="1 2" key="1">
    <citation type="submission" date="2019-01" db="EMBL/GenBank/DDBJ databases">
        <authorList>
            <person name="Ferrante I. M."/>
        </authorList>
    </citation>
    <scope>NUCLEOTIDE SEQUENCE [LARGE SCALE GENOMIC DNA]</scope>
    <source>
        <strain evidence="1 2">B856</strain>
    </source>
</reference>
<dbReference type="CDD" id="cd07067">
    <property type="entry name" value="HP_PGM_like"/>
    <property type="match status" value="1"/>
</dbReference>
<sequence>MSANNDDDDRQYLFVIRHGDRWDYSYPNWKKLPTSRLGDSPLSPLGHQQAREVGQFLDSWLSERNFSAKDMTWMSSPFLRCIQTSNEALNAFRSIDVSSDLNILPEYAIFEWDGHNGEWHKDLPPLEERVNYFPRLDISYQSLFVPSLPEPRSTFFDRCNRVVETFNERHPYKPRQVFFMVSHAAGCVAMSKALSGLPLNEITPAGPCSIYMFSRTSGSEKWTLDPHDQPKSMNGFTDHLNDMGTATVPWNNFGDGKTKFYTGPKNSRFAPKECSEK</sequence>
<dbReference type="EMBL" id="CAACVS010000540">
    <property type="protein sequence ID" value="VEU43390.1"/>
    <property type="molecule type" value="Genomic_DNA"/>
</dbReference>
<evidence type="ECO:0000313" key="2">
    <source>
        <dbReference type="Proteomes" id="UP000291116"/>
    </source>
</evidence>
<dbReference type="InterPro" id="IPR029033">
    <property type="entry name" value="His_PPase_superfam"/>
</dbReference>
<name>A0A448ZMX7_9STRA</name>
<dbReference type="Gene3D" id="3.40.50.1240">
    <property type="entry name" value="Phosphoglycerate mutase-like"/>
    <property type="match status" value="1"/>
</dbReference>
<dbReference type="OrthoDB" id="3335358at2759"/>
<dbReference type="Pfam" id="PF00300">
    <property type="entry name" value="His_Phos_1"/>
    <property type="match status" value="1"/>
</dbReference>
<protein>
    <submittedName>
        <fullName evidence="1">Uncharacterized protein</fullName>
    </submittedName>
</protein>
<dbReference type="PANTHER" id="PTHR16469">
    <property type="entry name" value="UBIQUITIN-ASSOCIATED AND SH3 DOMAIN-CONTAINING BA-RELATED"/>
    <property type="match status" value="1"/>
</dbReference>
<dbReference type="SUPFAM" id="SSF53254">
    <property type="entry name" value="Phosphoglycerate mutase-like"/>
    <property type="match status" value="1"/>
</dbReference>
<dbReference type="SMART" id="SM00855">
    <property type="entry name" value="PGAM"/>
    <property type="match status" value="1"/>
</dbReference>
<dbReference type="Proteomes" id="UP000291116">
    <property type="component" value="Unassembled WGS sequence"/>
</dbReference>
<dbReference type="AlphaFoldDB" id="A0A448ZMX7"/>
<dbReference type="PANTHER" id="PTHR16469:SF27">
    <property type="entry name" value="UBIQUITIN-ASSOCIATED AND SH3 DOMAIN-CONTAINING BA-RELATED"/>
    <property type="match status" value="1"/>
</dbReference>
<organism evidence="1 2">
    <name type="scientific">Pseudo-nitzschia multistriata</name>
    <dbReference type="NCBI Taxonomy" id="183589"/>
    <lineage>
        <taxon>Eukaryota</taxon>
        <taxon>Sar</taxon>
        <taxon>Stramenopiles</taxon>
        <taxon>Ochrophyta</taxon>
        <taxon>Bacillariophyta</taxon>
        <taxon>Bacillariophyceae</taxon>
        <taxon>Bacillariophycidae</taxon>
        <taxon>Bacillariales</taxon>
        <taxon>Bacillariaceae</taxon>
        <taxon>Pseudo-nitzschia</taxon>
    </lineage>
</organism>
<dbReference type="InterPro" id="IPR051710">
    <property type="entry name" value="Phosphatase_SH3-domain"/>
</dbReference>
<dbReference type="InterPro" id="IPR013078">
    <property type="entry name" value="His_Pase_superF_clade-1"/>
</dbReference>
<accession>A0A448ZMX7</accession>